<organism evidence="4 5">
    <name type="scientific">Flexivirga caeni</name>
    <dbReference type="NCBI Taxonomy" id="2294115"/>
    <lineage>
        <taxon>Bacteria</taxon>
        <taxon>Bacillati</taxon>
        <taxon>Actinomycetota</taxon>
        <taxon>Actinomycetes</taxon>
        <taxon>Micrococcales</taxon>
        <taxon>Dermacoccaceae</taxon>
        <taxon>Flexivirga</taxon>
    </lineage>
</organism>
<dbReference type="Gene3D" id="3.40.630.30">
    <property type="match status" value="1"/>
</dbReference>
<dbReference type="InterPro" id="IPR050832">
    <property type="entry name" value="Bact_Acetyltransf"/>
</dbReference>
<reference evidence="4 5" key="1">
    <citation type="submission" date="2018-11" db="EMBL/GenBank/DDBJ databases">
        <title>Draft genome of Simplicispira Flexivirga sp. BO-16.</title>
        <authorList>
            <person name="Im W.T."/>
        </authorList>
    </citation>
    <scope>NUCLEOTIDE SEQUENCE [LARGE SCALE GENOMIC DNA]</scope>
    <source>
        <strain evidence="4 5">BO-16</strain>
    </source>
</reference>
<feature type="domain" description="N-acetyltransferase" evidence="3">
    <location>
        <begin position="29"/>
        <end position="181"/>
    </location>
</feature>
<dbReference type="Proteomes" id="UP000271678">
    <property type="component" value="Unassembled WGS sequence"/>
</dbReference>
<dbReference type="EMBL" id="RJJQ01000007">
    <property type="protein sequence ID" value="RNI22885.1"/>
    <property type="molecule type" value="Genomic_DNA"/>
</dbReference>
<comment type="caution">
    <text evidence="4">The sequence shown here is derived from an EMBL/GenBank/DDBJ whole genome shotgun (WGS) entry which is preliminary data.</text>
</comment>
<keyword evidence="1 4" id="KW-0808">Transferase</keyword>
<dbReference type="Pfam" id="PF00583">
    <property type="entry name" value="Acetyltransf_1"/>
    <property type="match status" value="1"/>
</dbReference>
<evidence type="ECO:0000256" key="1">
    <source>
        <dbReference type="ARBA" id="ARBA00022679"/>
    </source>
</evidence>
<protein>
    <submittedName>
        <fullName evidence="4">GNAT family N-acetyltransferase</fullName>
    </submittedName>
</protein>
<dbReference type="InterPro" id="IPR000182">
    <property type="entry name" value="GNAT_dom"/>
</dbReference>
<accession>A0A3M9MCG3</accession>
<gene>
    <name evidence="4" type="ORF">EFY87_08745</name>
</gene>
<dbReference type="PROSITE" id="PS51186">
    <property type="entry name" value="GNAT"/>
    <property type="match status" value="1"/>
</dbReference>
<keyword evidence="2" id="KW-0012">Acyltransferase</keyword>
<proteinExistence type="predicted"/>
<dbReference type="GO" id="GO:0016747">
    <property type="term" value="F:acyltransferase activity, transferring groups other than amino-acyl groups"/>
    <property type="evidence" value="ECO:0007669"/>
    <property type="project" value="InterPro"/>
</dbReference>
<dbReference type="SUPFAM" id="SSF55729">
    <property type="entry name" value="Acyl-CoA N-acyltransferases (Nat)"/>
    <property type="match status" value="1"/>
</dbReference>
<dbReference type="InterPro" id="IPR016181">
    <property type="entry name" value="Acyl_CoA_acyltransferase"/>
</dbReference>
<dbReference type="AlphaFoldDB" id="A0A3M9MCG3"/>
<evidence type="ECO:0000313" key="5">
    <source>
        <dbReference type="Proteomes" id="UP000271678"/>
    </source>
</evidence>
<evidence type="ECO:0000259" key="3">
    <source>
        <dbReference type="PROSITE" id="PS51186"/>
    </source>
</evidence>
<dbReference type="CDD" id="cd04301">
    <property type="entry name" value="NAT_SF"/>
    <property type="match status" value="1"/>
</dbReference>
<name>A0A3M9MCG3_9MICO</name>
<evidence type="ECO:0000256" key="2">
    <source>
        <dbReference type="ARBA" id="ARBA00023315"/>
    </source>
</evidence>
<evidence type="ECO:0000313" key="4">
    <source>
        <dbReference type="EMBL" id="RNI22885.1"/>
    </source>
</evidence>
<keyword evidence="5" id="KW-1185">Reference proteome</keyword>
<sequence length="183" mass="19862">MILKMPPSGAKPRSPWKTALVSEQPGQIGIARCADRNDALAMAALNLRWDRDGGAPPRTGFLDEFADAWSSDADHYPAWLARRADGDPVGFAVGVVARSLPSLRHGAGGWLHLSRLFVVPDLQGQGVGARLLDTVIRWSVDSGLYRVQLNATDQARAFYRRAGFGSPQDTLMQLVLTDRLPGS</sequence>
<dbReference type="PANTHER" id="PTHR43877">
    <property type="entry name" value="AMINOALKYLPHOSPHONATE N-ACETYLTRANSFERASE-RELATED-RELATED"/>
    <property type="match status" value="1"/>
</dbReference>